<gene>
    <name evidence="6" type="primary">LOC109469667</name>
</gene>
<feature type="region of interest" description="Disordered" evidence="3">
    <location>
        <begin position="908"/>
        <end position="959"/>
    </location>
</feature>
<dbReference type="Proteomes" id="UP000515135">
    <property type="component" value="Unplaced"/>
</dbReference>
<evidence type="ECO:0000313" key="5">
    <source>
        <dbReference type="Proteomes" id="UP000515135"/>
    </source>
</evidence>
<feature type="coiled-coil region" evidence="2">
    <location>
        <begin position="473"/>
        <end position="500"/>
    </location>
</feature>
<dbReference type="GeneID" id="109469667"/>
<feature type="compositionally biased region" description="Basic and acidic residues" evidence="3">
    <location>
        <begin position="346"/>
        <end position="365"/>
    </location>
</feature>
<dbReference type="PANTHER" id="PTHR32083">
    <property type="entry name" value="CILIA AND FLAGELLA-ASSOCIATED PROTEIN 58-RELATED"/>
    <property type="match status" value="1"/>
</dbReference>
<organism evidence="5 6">
    <name type="scientific">Branchiostoma belcheri</name>
    <name type="common">Amphioxus</name>
    <dbReference type="NCBI Taxonomy" id="7741"/>
    <lineage>
        <taxon>Eukaryota</taxon>
        <taxon>Metazoa</taxon>
        <taxon>Chordata</taxon>
        <taxon>Cephalochordata</taxon>
        <taxon>Leptocardii</taxon>
        <taxon>Amphioxiformes</taxon>
        <taxon>Branchiostomatidae</taxon>
        <taxon>Branchiostoma</taxon>
    </lineage>
</organism>
<dbReference type="GO" id="GO:0005856">
    <property type="term" value="C:cytoskeleton"/>
    <property type="evidence" value="ECO:0007669"/>
    <property type="project" value="TreeGrafter"/>
</dbReference>
<accession>A0A6P4YQ04</accession>
<feature type="region of interest" description="Disordered" evidence="3">
    <location>
        <begin position="1"/>
        <end position="26"/>
    </location>
</feature>
<feature type="coiled-coil region" evidence="2">
    <location>
        <begin position="676"/>
        <end position="734"/>
    </location>
</feature>
<dbReference type="Pfam" id="PF21771">
    <property type="entry name" value="CFAP58_CC"/>
    <property type="match status" value="1"/>
</dbReference>
<dbReference type="OrthoDB" id="10262929at2759"/>
<feature type="domain" description="Cilia- and flagella-associated protein 58 central coiled coil" evidence="4">
    <location>
        <begin position="472"/>
        <end position="702"/>
    </location>
</feature>
<keyword evidence="5" id="KW-1185">Reference proteome</keyword>
<name>A0A6P4YQ04_BRABE</name>
<feature type="coiled-coil region" evidence="2">
    <location>
        <begin position="536"/>
        <end position="640"/>
    </location>
</feature>
<dbReference type="InterPro" id="IPR049270">
    <property type="entry name" value="CFAP58_CC"/>
</dbReference>
<keyword evidence="1 2" id="KW-0175">Coiled coil</keyword>
<reference evidence="6" key="1">
    <citation type="submission" date="2025-08" db="UniProtKB">
        <authorList>
            <consortium name="RefSeq"/>
        </authorList>
    </citation>
    <scope>IDENTIFICATION</scope>
    <source>
        <tissue evidence="6">Gonad</tissue>
    </source>
</reference>
<evidence type="ECO:0000256" key="3">
    <source>
        <dbReference type="SAM" id="MobiDB-lite"/>
    </source>
</evidence>
<evidence type="ECO:0000313" key="6">
    <source>
        <dbReference type="RefSeq" id="XP_019623769.1"/>
    </source>
</evidence>
<dbReference type="KEGG" id="bbel:109469667"/>
<feature type="region of interest" description="Disordered" evidence="3">
    <location>
        <begin position="345"/>
        <end position="365"/>
    </location>
</feature>
<protein>
    <submittedName>
        <fullName evidence="6">Coiled-coil domain-containing protein 146-like</fullName>
    </submittedName>
</protein>
<dbReference type="PANTHER" id="PTHR32083:SF34">
    <property type="entry name" value="COILED-COIL DOMAIN-CONTAINING PROTEIN 146"/>
    <property type="match status" value="1"/>
</dbReference>
<dbReference type="AlphaFoldDB" id="A0A6P4YQ04"/>
<sequence>MSDDERRPLSPHIEVDEGPPQAPEEPLIAPLAPRVVPLEESQVEVSASPAFQVLDELFHAGKLTGTQVANLKAKYTELHDTLRSTRDNELKLLQDAKTYTAELEIQRVELEKADNFPESANTEVSKLRAQLLKHHNDLAQTDEREYQLQYKIENLHEEKRLLEREYSRMPKPGELEKKQKELEKVIEELKKEISQRQQEAKNLREDLDTQQKEITEELKELEIELEQQEKLKSELVQINTLPAQYTKEQEKTNRKKLEVEKNSKELQEKEEELNVAIKGVSEKRNQVEGEKAEVQEELNRQRDALFSRQQEYEMLNKDYEVAKEREAVLLGDRATLDLSLRHTHLEKKTQHDTHSRRQREKDRDLRNLKKVELQTKVVLDGLAHTQSIYEKVKAQVDATPKDDGTLLEKRKQLQNEVDATKRNFAQQNALTSVEQVKVEQLIAEEERLMYEQSDLRIEVVELQRLAAIKADEREQKARDLQRAQLRYQRALEDLKTKQLSITDNQKKHQEMQVKLKDFAKMYDIIKNERNKIVNLIQTSTQRAAEMREKIKILQNEIEILRTAVNNKDRQLQKAKLKHQNSIVVRDSLRNEVAKARRLEEEMREKREQQRMDIAKLNLMINQAEEEMVRLRKRYENAVQNRNDRGVQLIERNEEVCIFYEKLNIQDTLIRNGDVELQGREEEIRFLKMELTELKRSIDILKRQLPNKKELEQGLVTLQIQLSQCQDRMLELEKELENPYNKERVRLLGGRDLPPEDINKKTEDLEMRLSEKEEQLLEKDLIFEQITRLSDRVRKKAESGKTDTLNLAKSVNELQGKIKESTRRMMAKVSELSMIQAEALKLQQDVREKEQTLEQAYIRMEQGEAPTEEAAMEWDKLLRTDTRRQLESQEKRMAEEEAEHYTIAGGITTTAEPRPNAYIPDDDTELPVPRPYGSLAPFKPQEAGSSMRHIRKPIVKPIEI</sequence>
<evidence type="ECO:0000259" key="4">
    <source>
        <dbReference type="Pfam" id="PF21771"/>
    </source>
</evidence>
<dbReference type="RefSeq" id="XP_019623769.1">
    <property type="nucleotide sequence ID" value="XM_019768210.1"/>
</dbReference>
<evidence type="ECO:0000256" key="2">
    <source>
        <dbReference type="SAM" id="Coils"/>
    </source>
</evidence>
<feature type="coiled-coil region" evidence="2">
    <location>
        <begin position="831"/>
        <end position="898"/>
    </location>
</feature>
<proteinExistence type="predicted"/>
<evidence type="ECO:0000256" key="1">
    <source>
        <dbReference type="ARBA" id="ARBA00023054"/>
    </source>
</evidence>
<feature type="coiled-coil region" evidence="2">
    <location>
        <begin position="172"/>
        <end position="304"/>
    </location>
</feature>